<feature type="non-terminal residue" evidence="2">
    <location>
        <position position="1"/>
    </location>
</feature>
<accession>A0A6J4TN15</accession>
<evidence type="ECO:0000313" key="2">
    <source>
        <dbReference type="EMBL" id="CAA9526783.1"/>
    </source>
</evidence>
<gene>
    <name evidence="2" type="ORF">AVDCRST_MAG05-4041</name>
</gene>
<name>A0A6J4TN15_9ACTN</name>
<reference evidence="2" key="1">
    <citation type="submission" date="2020-02" db="EMBL/GenBank/DDBJ databases">
        <authorList>
            <person name="Meier V. D."/>
        </authorList>
    </citation>
    <scope>NUCLEOTIDE SEQUENCE</scope>
    <source>
        <strain evidence="2">AVDCRST_MAG05</strain>
    </source>
</reference>
<proteinExistence type="predicted"/>
<evidence type="ECO:0000256" key="1">
    <source>
        <dbReference type="SAM" id="MobiDB-lite"/>
    </source>
</evidence>
<feature type="non-terminal residue" evidence="2">
    <location>
        <position position="54"/>
    </location>
</feature>
<organism evidence="2">
    <name type="scientific">uncultured Rubrobacteraceae bacterium</name>
    <dbReference type="NCBI Taxonomy" id="349277"/>
    <lineage>
        <taxon>Bacteria</taxon>
        <taxon>Bacillati</taxon>
        <taxon>Actinomycetota</taxon>
        <taxon>Rubrobacteria</taxon>
        <taxon>Rubrobacterales</taxon>
        <taxon>Rubrobacteraceae</taxon>
        <taxon>environmental samples</taxon>
    </lineage>
</organism>
<dbReference type="AlphaFoldDB" id="A0A6J4TN15"/>
<sequence>WRSKRRGGRTTSTPTRPNMAPGSRPKTPPRVGRSHLSAHLGPPSLRGSVLSRRS</sequence>
<feature type="region of interest" description="Disordered" evidence="1">
    <location>
        <begin position="1"/>
        <end position="54"/>
    </location>
</feature>
<protein>
    <submittedName>
        <fullName evidence="2">Uncharacterized protein</fullName>
    </submittedName>
</protein>
<dbReference type="EMBL" id="CADCVM010000444">
    <property type="protein sequence ID" value="CAA9526783.1"/>
    <property type="molecule type" value="Genomic_DNA"/>
</dbReference>